<evidence type="ECO:0000256" key="1">
    <source>
        <dbReference type="ARBA" id="ARBA00001974"/>
    </source>
</evidence>
<gene>
    <name evidence="9" type="ORF">Pyn_27986</name>
</gene>
<dbReference type="InterPro" id="IPR016167">
    <property type="entry name" value="FAD-bd_PCMH_sub1"/>
</dbReference>
<evidence type="ECO:0000256" key="6">
    <source>
        <dbReference type="ARBA" id="ARBA00023180"/>
    </source>
</evidence>
<feature type="domain" description="FAD-binding PCMH-type" evidence="8">
    <location>
        <begin position="72"/>
        <end position="246"/>
    </location>
</feature>
<evidence type="ECO:0000256" key="5">
    <source>
        <dbReference type="ARBA" id="ARBA00022827"/>
    </source>
</evidence>
<name>A0A314V3R1_PRUYE</name>
<evidence type="ECO:0000256" key="7">
    <source>
        <dbReference type="SAM" id="SignalP"/>
    </source>
</evidence>
<evidence type="ECO:0000256" key="4">
    <source>
        <dbReference type="ARBA" id="ARBA00022729"/>
    </source>
</evidence>
<dbReference type="Gene3D" id="3.30.43.10">
    <property type="entry name" value="Uridine Diphospho-n-acetylenolpyruvylglucosamine Reductase, domain 2"/>
    <property type="match status" value="1"/>
</dbReference>
<dbReference type="AlphaFoldDB" id="A0A314V3R1"/>
<dbReference type="PROSITE" id="PS51387">
    <property type="entry name" value="FAD_PCMH"/>
    <property type="match status" value="1"/>
</dbReference>
<dbReference type="Gene3D" id="3.40.462.20">
    <property type="match status" value="1"/>
</dbReference>
<keyword evidence="6" id="KW-0325">Glycoprotein</keyword>
<comment type="cofactor">
    <cofactor evidence="1">
        <name>FAD</name>
        <dbReference type="ChEBI" id="CHEBI:57692"/>
    </cofactor>
</comment>
<dbReference type="Pfam" id="PF01565">
    <property type="entry name" value="FAD_binding_4"/>
    <property type="match status" value="1"/>
</dbReference>
<dbReference type="InterPro" id="IPR006094">
    <property type="entry name" value="Oxid_FAD_bind_N"/>
</dbReference>
<organism evidence="9 10">
    <name type="scientific">Prunus yedoensis var. nudiflora</name>
    <dbReference type="NCBI Taxonomy" id="2094558"/>
    <lineage>
        <taxon>Eukaryota</taxon>
        <taxon>Viridiplantae</taxon>
        <taxon>Streptophyta</taxon>
        <taxon>Embryophyta</taxon>
        <taxon>Tracheophyta</taxon>
        <taxon>Spermatophyta</taxon>
        <taxon>Magnoliopsida</taxon>
        <taxon>eudicotyledons</taxon>
        <taxon>Gunneridae</taxon>
        <taxon>Pentapetalae</taxon>
        <taxon>rosids</taxon>
        <taxon>fabids</taxon>
        <taxon>Rosales</taxon>
        <taxon>Rosaceae</taxon>
        <taxon>Amygdaloideae</taxon>
        <taxon>Amygdaleae</taxon>
        <taxon>Prunus</taxon>
    </lineage>
</organism>
<dbReference type="Proteomes" id="UP000250321">
    <property type="component" value="Unassembled WGS sequence"/>
</dbReference>
<accession>A0A314V3R1</accession>
<comment type="caution">
    <text evidence="9">The sequence shown here is derived from an EMBL/GenBank/DDBJ whole genome shotgun (WGS) entry which is preliminary data.</text>
</comment>
<proteinExistence type="inferred from homology"/>
<keyword evidence="10" id="KW-1185">Reference proteome</keyword>
<evidence type="ECO:0000256" key="2">
    <source>
        <dbReference type="ARBA" id="ARBA00005466"/>
    </source>
</evidence>
<dbReference type="SUPFAM" id="SSF56176">
    <property type="entry name" value="FAD-binding/transporter-associated domain-like"/>
    <property type="match status" value="1"/>
</dbReference>
<dbReference type="InterPro" id="IPR036318">
    <property type="entry name" value="FAD-bd_PCMH-like_sf"/>
</dbReference>
<feature type="chain" id="PRO_5016356398" evidence="7">
    <location>
        <begin position="25"/>
        <end position="510"/>
    </location>
</feature>
<dbReference type="STRING" id="2094558.A0A314V3R1"/>
<sequence length="510" mass="56989">MVTLHMKLLPLLPLLFILFNSVWSANSNSAVESFLQCLTSDIKDNSSKIIITKHSSAYFSAMQSSIQNLRFMTSRPEAIITPLHDSHVQAAVICSKKKGVLIRIRSGGHDYEGQSYVARAPFVIIDLFNLRSIDVDIENESAWVESGATLGELYYRIAEKSKVYGFPAGSCPTIGVGGHISGGGFGTLFRKYGLAADNVLDAKIVDVNGRVLDRNSMGEELFWAIRGGGGSSFGVILAWKLRLVPVPPSVTVFNISKTAEQGATKLLSKWQNIADKLHEDLFLHSVISVGNKAGTNVEKLLPLMQDNFPELRVDRSDCTEMSWIESVLYFASISRNESEALLIRWTQESQIFFKAKSDYVNEPISEAGLEGLWQTLIEVNAYLILTPYGGKISKISDSEIPFPHRSGNLFKIQYMVTWDDIRENEIAVSLMRKLYAYMAPYVSKSPRAAYLNYKDLDLGRNRVANTSYAEASIWGLKYFKSNFRRLAHVKTLVDPGNFFRDEQSIPSAFI</sequence>
<dbReference type="Pfam" id="PF08031">
    <property type="entry name" value="BBE"/>
    <property type="match status" value="1"/>
</dbReference>
<keyword evidence="3" id="KW-0285">Flavoprotein</keyword>
<dbReference type="OrthoDB" id="407275at2759"/>
<dbReference type="GO" id="GO:0071949">
    <property type="term" value="F:FAD binding"/>
    <property type="evidence" value="ECO:0007669"/>
    <property type="project" value="InterPro"/>
</dbReference>
<dbReference type="GO" id="GO:0016491">
    <property type="term" value="F:oxidoreductase activity"/>
    <property type="evidence" value="ECO:0007669"/>
    <property type="project" value="InterPro"/>
</dbReference>
<dbReference type="InterPro" id="IPR012951">
    <property type="entry name" value="BBE"/>
</dbReference>
<evidence type="ECO:0000259" key="8">
    <source>
        <dbReference type="PROSITE" id="PS51387"/>
    </source>
</evidence>
<dbReference type="PANTHER" id="PTHR32448">
    <property type="entry name" value="OS08G0158400 PROTEIN"/>
    <property type="match status" value="1"/>
</dbReference>
<keyword evidence="4 7" id="KW-0732">Signal</keyword>
<reference evidence="9 10" key="1">
    <citation type="submission" date="2018-02" db="EMBL/GenBank/DDBJ databases">
        <title>Draft genome of wild Prunus yedoensis var. nudiflora.</title>
        <authorList>
            <person name="Baek S."/>
            <person name="Kim J.-H."/>
            <person name="Choi K."/>
            <person name="Kim G.-B."/>
            <person name="Cho A."/>
            <person name="Jang H."/>
            <person name="Shin C.-H."/>
            <person name="Yu H.-J."/>
            <person name="Mun J.-H."/>
        </authorList>
    </citation>
    <scope>NUCLEOTIDE SEQUENCE [LARGE SCALE GENOMIC DNA]</scope>
    <source>
        <strain evidence="10">cv. Jeju island</strain>
        <tissue evidence="9">Leaf</tissue>
    </source>
</reference>
<keyword evidence="5" id="KW-0274">FAD</keyword>
<evidence type="ECO:0000313" key="10">
    <source>
        <dbReference type="Proteomes" id="UP000250321"/>
    </source>
</evidence>
<dbReference type="InterPro" id="IPR016166">
    <property type="entry name" value="FAD-bd_PCMH"/>
</dbReference>
<protein>
    <submittedName>
        <fullName evidence="9">Tetrahydrocannabinolic acid synthase-like</fullName>
    </submittedName>
</protein>
<feature type="signal peptide" evidence="7">
    <location>
        <begin position="1"/>
        <end position="24"/>
    </location>
</feature>
<comment type="similarity">
    <text evidence="2">Belongs to the oxygen-dependent FAD-linked oxidoreductase family.</text>
</comment>
<dbReference type="InterPro" id="IPR016169">
    <property type="entry name" value="FAD-bd_PCMH_sub2"/>
</dbReference>
<evidence type="ECO:0000313" key="9">
    <source>
        <dbReference type="EMBL" id="PQM42239.1"/>
    </source>
</evidence>
<dbReference type="EMBL" id="PJQY01002854">
    <property type="protein sequence ID" value="PQM42239.1"/>
    <property type="molecule type" value="Genomic_DNA"/>
</dbReference>
<dbReference type="Gene3D" id="3.30.465.10">
    <property type="match status" value="1"/>
</dbReference>
<evidence type="ECO:0000256" key="3">
    <source>
        <dbReference type="ARBA" id="ARBA00022630"/>
    </source>
</evidence>